<gene>
    <name evidence="3" type="ORF">MYCIT1_LOCUS526</name>
</gene>
<proteinExistence type="predicted"/>
<feature type="region of interest" description="Disordered" evidence="2">
    <location>
        <begin position="1012"/>
        <end position="1103"/>
    </location>
</feature>
<protein>
    <submittedName>
        <fullName evidence="3">Uncharacterized protein</fullName>
    </submittedName>
</protein>
<evidence type="ECO:0000256" key="2">
    <source>
        <dbReference type="SAM" id="MobiDB-lite"/>
    </source>
</evidence>
<reference evidence="3" key="1">
    <citation type="submission" date="2023-11" db="EMBL/GenBank/DDBJ databases">
        <authorList>
            <person name="De Vega J J."/>
            <person name="De Vega J J."/>
        </authorList>
    </citation>
    <scope>NUCLEOTIDE SEQUENCE</scope>
</reference>
<feature type="compositionally biased region" description="Polar residues" evidence="2">
    <location>
        <begin position="1140"/>
        <end position="1155"/>
    </location>
</feature>
<dbReference type="PANTHER" id="PTHR45615:SF40">
    <property type="entry name" value="MYOSIN HEAVY CHAIN, NON-MUSCLE"/>
    <property type="match status" value="1"/>
</dbReference>
<dbReference type="AlphaFoldDB" id="A0AAD2GTD2"/>
<dbReference type="GO" id="GO:0016460">
    <property type="term" value="C:myosin II complex"/>
    <property type="evidence" value="ECO:0007669"/>
    <property type="project" value="TreeGrafter"/>
</dbReference>
<keyword evidence="1" id="KW-0175">Coiled coil</keyword>
<dbReference type="PANTHER" id="PTHR45615">
    <property type="entry name" value="MYOSIN HEAVY CHAIN, NON-MUSCLE"/>
    <property type="match status" value="1"/>
</dbReference>
<feature type="coiled-coil region" evidence="1">
    <location>
        <begin position="647"/>
        <end position="716"/>
    </location>
</feature>
<keyword evidence="4" id="KW-1185">Reference proteome</keyword>
<feature type="compositionally biased region" description="Polar residues" evidence="2">
    <location>
        <begin position="1012"/>
        <end position="1027"/>
    </location>
</feature>
<accession>A0AAD2GTD2</accession>
<feature type="coiled-coil region" evidence="1">
    <location>
        <begin position="254"/>
        <end position="309"/>
    </location>
</feature>
<dbReference type="GO" id="GO:0005737">
    <property type="term" value="C:cytoplasm"/>
    <property type="evidence" value="ECO:0007669"/>
    <property type="project" value="TreeGrafter"/>
</dbReference>
<name>A0AAD2GTD2_9AGAR</name>
<evidence type="ECO:0000313" key="3">
    <source>
        <dbReference type="EMBL" id="CAK5262083.1"/>
    </source>
</evidence>
<feature type="region of interest" description="Disordered" evidence="2">
    <location>
        <begin position="133"/>
        <end position="204"/>
    </location>
</feature>
<feature type="coiled-coil region" evidence="1">
    <location>
        <begin position="347"/>
        <end position="416"/>
    </location>
</feature>
<dbReference type="GO" id="GO:0000146">
    <property type="term" value="F:microfilament motor activity"/>
    <property type="evidence" value="ECO:0007669"/>
    <property type="project" value="TreeGrafter"/>
</dbReference>
<feature type="compositionally biased region" description="Low complexity" evidence="2">
    <location>
        <begin position="1072"/>
        <end position="1088"/>
    </location>
</feature>
<sequence length="1185" mass="129928">MVASKSPKAAKVAPRYTERVMGAMSQIQRETHKHAIRTASIHARVQKMAQERKEKLGPHWKTFVTKAIGVLTEEGILEKDHGAYALSLSGKKIIATARRALDLPSNSQDMTIEQEVDLWKQVLRTPIATPTRKRLRNSRVPAGDDSDDELVELPSSPIKGRKRARTSSAAARVREPTREPPSPLTELEESMENVLVPPSTTTSARLRPSRSFIDQLSKQPTPAPTEMDLHDDIMDEPAYIERPAPADVYSATAVESLKEELAQAESAIVALSRELRDLREQRTTLDSELARTRRRADAHAAEKAMLEAQLAADVPRTEDADLLAQIAHLEGERGQLQETIATKDVHISRLEERNESLAQDAVELNAKLAVLRDAAEALKPQMDALDSALAERISIQTVLEEQLAAAKKEAEDMRLKVGVFETSTRQLRTEIESKAAQLSEREAELGGELTAKAGAMSALESRNAELAASLNEARSKMIEAEAARSCLADRFSEAELRNSSFQATIDELRLAEGRAVASIEQLSAESVKQLGIRDETVAALKSELLTAQEATRVQAAQAEETLTALTRQLAHTQASHAALESTLAVTNEKSRSELEAASAKSADVSAKLEEAVKRLGEVETRLHIAGRKHTSEIADKDVILTTLNDTLVSARADVQDMVQKLAQADRDRGQLHADVAQIKGDLQAEMANTRDIAAELESERAKRAQAETSLNEVRELREADVATIGALQDKFARLKDAQMELWVQFELARPSGQPVLPPASSSSTLYPGSLVCSFENVVVVDVHDDTRVRMVKVSRATPNCLHSFVPFPFPFVALPFTLLWFSDSTHLDNFIPPPSTQVQSQLGRPWRGILTVRGMRASDPGGNQEIRVTAVETDGDSQVAGWPTQFFAHLVHGSPILREARAWIHQHAPPIATFMPDRIADPDANVVNQTTFRSLSRILFENQIVAIAGWGSSSTFPGGGVIIIPAEHSSALLVAALFFEQFPDALASRLPPTSTSLVTHAPHMQPHIPSFMSPQPMQPISQYSVSPPLSAGPRPGYGMVHSAPNVSYQRLGSPSPVEQPIRRSRQEHHLRLQLPTSPIQPPSSSLSSFETQDDAGAQSPHFLAYQSKRRRRITTATTTTLDRSDAGYITPAHSREASHGSPNKTLHTTSTQYPLVSSTHPPTACLILSLRKRKRTELLHLLFSV</sequence>
<feature type="region of interest" description="Disordered" evidence="2">
    <location>
        <begin position="1132"/>
        <end position="1155"/>
    </location>
</feature>
<evidence type="ECO:0000256" key="1">
    <source>
        <dbReference type="SAM" id="Coils"/>
    </source>
</evidence>
<feature type="coiled-coil region" evidence="1">
    <location>
        <begin position="548"/>
        <end position="614"/>
    </location>
</feature>
<dbReference type="Proteomes" id="UP001295794">
    <property type="component" value="Unassembled WGS sequence"/>
</dbReference>
<dbReference type="GO" id="GO:0032982">
    <property type="term" value="C:myosin filament"/>
    <property type="evidence" value="ECO:0007669"/>
    <property type="project" value="TreeGrafter"/>
</dbReference>
<dbReference type="GO" id="GO:0051015">
    <property type="term" value="F:actin filament binding"/>
    <property type="evidence" value="ECO:0007669"/>
    <property type="project" value="TreeGrafter"/>
</dbReference>
<dbReference type="Gene3D" id="1.10.287.1490">
    <property type="match status" value="1"/>
</dbReference>
<comment type="caution">
    <text evidence="3">The sequence shown here is derived from an EMBL/GenBank/DDBJ whole genome shotgun (WGS) entry which is preliminary data.</text>
</comment>
<dbReference type="EMBL" id="CAVNYO010000007">
    <property type="protein sequence ID" value="CAK5262083.1"/>
    <property type="molecule type" value="Genomic_DNA"/>
</dbReference>
<organism evidence="3 4">
    <name type="scientific">Mycena citricolor</name>
    <dbReference type="NCBI Taxonomy" id="2018698"/>
    <lineage>
        <taxon>Eukaryota</taxon>
        <taxon>Fungi</taxon>
        <taxon>Dikarya</taxon>
        <taxon>Basidiomycota</taxon>
        <taxon>Agaricomycotina</taxon>
        <taxon>Agaricomycetes</taxon>
        <taxon>Agaricomycetidae</taxon>
        <taxon>Agaricales</taxon>
        <taxon>Marasmiineae</taxon>
        <taxon>Mycenaceae</taxon>
        <taxon>Mycena</taxon>
    </lineage>
</organism>
<feature type="coiled-coil region" evidence="1">
    <location>
        <begin position="456"/>
        <end position="490"/>
    </location>
</feature>
<evidence type="ECO:0000313" key="4">
    <source>
        <dbReference type="Proteomes" id="UP001295794"/>
    </source>
</evidence>